<reference evidence="3 4" key="1">
    <citation type="submission" date="2016-11" db="EMBL/GenBank/DDBJ databases">
        <authorList>
            <person name="Jaros S."/>
            <person name="Januszkiewicz K."/>
            <person name="Wedrychowicz H."/>
        </authorList>
    </citation>
    <scope>NUCLEOTIDE SEQUENCE [LARGE SCALE GENOMIC DNA]</scope>
    <source>
        <strain evidence="3">NVI 5450</strain>
    </source>
</reference>
<sequence>MLLELDNIENELTSSYTFTDEDHRLLRSYDGVIEGIATLFGKQCEVILHSLESVDRSVIKIENGFNTGRVEGSPITDLALKMLQDISAQNKQCSKAYFTQTKDGQMMRSMTIAIKNRSERTIGLICININIGASFIDFVQELLPTPETRETELSSENFATTVEELVDRSVEETIADINNRTDIANNAKNKHIVISLHQQGIFDIKDAINMVADKLNISKHTVYLYIRQIKSDEAEL</sequence>
<dbReference type="InterPro" id="IPR013559">
    <property type="entry name" value="YheO"/>
</dbReference>
<evidence type="ECO:0000259" key="1">
    <source>
        <dbReference type="Pfam" id="PF08348"/>
    </source>
</evidence>
<dbReference type="Pfam" id="PF13309">
    <property type="entry name" value="HTH_22"/>
    <property type="match status" value="1"/>
</dbReference>
<organism evidence="3 4">
    <name type="scientific">Moritella viscosa</name>
    <dbReference type="NCBI Taxonomy" id="80854"/>
    <lineage>
        <taxon>Bacteria</taxon>
        <taxon>Pseudomonadati</taxon>
        <taxon>Pseudomonadota</taxon>
        <taxon>Gammaproteobacteria</taxon>
        <taxon>Alteromonadales</taxon>
        <taxon>Moritellaceae</taxon>
        <taxon>Moritella</taxon>
    </lineage>
</organism>
<dbReference type="RefSeq" id="WP_075497482.1">
    <property type="nucleotide sequence ID" value="NZ_CAWRBC010000123.1"/>
</dbReference>
<proteinExistence type="predicted"/>
<dbReference type="OrthoDB" id="9796595at2"/>
<evidence type="ECO:0008006" key="5">
    <source>
        <dbReference type="Google" id="ProtNLM"/>
    </source>
</evidence>
<name>A0A1L0A228_9GAMM</name>
<evidence type="ECO:0000313" key="3">
    <source>
        <dbReference type="EMBL" id="SGZ06378.1"/>
    </source>
</evidence>
<feature type="domain" description="Transcriptional regulator DauR-like HTH" evidence="2">
    <location>
        <begin position="170"/>
        <end position="227"/>
    </location>
</feature>
<gene>
    <name evidence="3" type="ORF">NVI5450_3051</name>
</gene>
<accession>A0A1L0A228</accession>
<feature type="domain" description="YheO-like" evidence="1">
    <location>
        <begin position="26"/>
        <end position="132"/>
    </location>
</feature>
<dbReference type="AlphaFoldDB" id="A0A1L0A228"/>
<dbReference type="PANTHER" id="PTHR35568">
    <property type="entry name" value="TRANSCRIPTIONAL REGULATOR DAUR"/>
    <property type="match status" value="1"/>
</dbReference>
<dbReference type="InterPro" id="IPR039446">
    <property type="entry name" value="DauR-like"/>
</dbReference>
<dbReference type="Pfam" id="PF08348">
    <property type="entry name" value="PAS_6"/>
    <property type="match status" value="1"/>
</dbReference>
<dbReference type="Proteomes" id="UP000183794">
    <property type="component" value="Unassembled WGS sequence"/>
</dbReference>
<dbReference type="EMBL" id="FPLD01000079">
    <property type="protein sequence ID" value="SGZ06378.1"/>
    <property type="molecule type" value="Genomic_DNA"/>
</dbReference>
<dbReference type="InterPro" id="IPR039445">
    <property type="entry name" value="DauR-like_HTH"/>
</dbReference>
<evidence type="ECO:0000313" key="4">
    <source>
        <dbReference type="Proteomes" id="UP000183794"/>
    </source>
</evidence>
<protein>
    <recommendedName>
        <fullName evidence="5">DNA-binding protein</fullName>
    </recommendedName>
</protein>
<evidence type="ECO:0000259" key="2">
    <source>
        <dbReference type="Pfam" id="PF13309"/>
    </source>
</evidence>
<dbReference type="PANTHER" id="PTHR35568:SF1">
    <property type="entry name" value="TRANSCRIPTIONAL REGULATOR DAUR"/>
    <property type="match status" value="1"/>
</dbReference>